<evidence type="ECO:0000256" key="1">
    <source>
        <dbReference type="ARBA" id="ARBA00004613"/>
    </source>
</evidence>
<dbReference type="AlphaFoldDB" id="A0A6P6BNS0"/>
<evidence type="ECO:0000256" key="3">
    <source>
        <dbReference type="ARBA" id="ARBA00022729"/>
    </source>
</evidence>
<dbReference type="GO" id="GO:0005576">
    <property type="term" value="C:extracellular region"/>
    <property type="evidence" value="ECO:0007669"/>
    <property type="project" value="UniProtKB-SubCell"/>
</dbReference>
<dbReference type="Pfam" id="PF19236">
    <property type="entry name" value="ADAMTS_CR_3"/>
    <property type="match status" value="1"/>
</dbReference>
<feature type="disulfide bond" evidence="6">
    <location>
        <begin position="31"/>
        <end position="63"/>
    </location>
</feature>
<dbReference type="PROSITE" id="PS50092">
    <property type="entry name" value="TSP1"/>
    <property type="match status" value="3"/>
</dbReference>
<dbReference type="GO" id="GO:0030198">
    <property type="term" value="P:extracellular matrix organization"/>
    <property type="evidence" value="ECO:0007669"/>
    <property type="project" value="InterPro"/>
</dbReference>
<gene>
    <name evidence="9" type="primary">ADAMTSL3</name>
</gene>
<comment type="subcellular location">
    <subcellularLocation>
        <location evidence="1">Secreted</location>
    </subcellularLocation>
</comment>
<feature type="disulfide bond" evidence="6">
    <location>
        <begin position="42"/>
        <end position="48"/>
    </location>
</feature>
<dbReference type="GeneID" id="105302885"/>
<dbReference type="Gene3D" id="2.60.120.830">
    <property type="match status" value="1"/>
</dbReference>
<dbReference type="PANTHER" id="PTHR13723">
    <property type="entry name" value="ADAMTS A DISINTEGRIN AND METALLOPROTEASE WITH THROMBOSPONDIN MOTIFS PROTEASE"/>
    <property type="match status" value="1"/>
</dbReference>
<dbReference type="Pfam" id="PF19030">
    <property type="entry name" value="TSP1_ADAMTS"/>
    <property type="match status" value="3"/>
</dbReference>
<evidence type="ECO:0000256" key="2">
    <source>
        <dbReference type="ARBA" id="ARBA00022525"/>
    </source>
</evidence>
<proteinExistence type="predicted"/>
<evidence type="ECO:0000256" key="4">
    <source>
        <dbReference type="ARBA" id="ARBA00022737"/>
    </source>
</evidence>
<dbReference type="GO" id="GO:0031012">
    <property type="term" value="C:extracellular matrix"/>
    <property type="evidence" value="ECO:0007669"/>
    <property type="project" value="TreeGrafter"/>
</dbReference>
<keyword evidence="8" id="KW-1185">Reference proteome</keyword>
<dbReference type="SUPFAM" id="SSF82895">
    <property type="entry name" value="TSP-1 type 1 repeat"/>
    <property type="match status" value="4"/>
</dbReference>
<evidence type="ECO:0000313" key="8">
    <source>
        <dbReference type="Proteomes" id="UP000515202"/>
    </source>
</evidence>
<accession>A0A6P6BNS0</accession>
<dbReference type="InterPro" id="IPR045371">
    <property type="entry name" value="ADAMTS_CR_3"/>
</dbReference>
<dbReference type="SMART" id="SM00209">
    <property type="entry name" value="TSP1"/>
    <property type="match status" value="4"/>
</dbReference>
<dbReference type="InterPro" id="IPR036383">
    <property type="entry name" value="TSP1_rpt_sf"/>
</dbReference>
<dbReference type="PRINTS" id="PR01857">
    <property type="entry name" value="ADAMTSFAMILY"/>
</dbReference>
<feature type="disulfide bond" evidence="6">
    <location>
        <begin position="27"/>
        <end position="58"/>
    </location>
</feature>
<dbReference type="PANTHER" id="PTHR13723:SF169">
    <property type="entry name" value="ADAMTS-LIKE PROTEIN 3"/>
    <property type="match status" value="1"/>
</dbReference>
<name>A0A6P6BNS0_PTEVA</name>
<keyword evidence="4" id="KW-0677">Repeat</keyword>
<dbReference type="CTD" id="57188"/>
<keyword evidence="5 6" id="KW-1015">Disulfide bond</keyword>
<sequence length="507" mass="57254">MKRTSRTSHSDEEEDSNWDAWGAWSECSRSCGGGASYSLRRCLTARHCEGQNIRYRTCSNHDCSPDAEDFRAQQCSAYNDVQYQGRYYEWLPRHNDPTAPCALKCQARGQNVVVELAPKVLDGTRCNTDSLDMCISGICQAVGCDRHLGSHAKEDSCGVCAGDGSTCRLVRGQAKSHVSPEKREENVIAVPLGSRSVRITAKGPAHLFIESKTLQGNKGEHSFNSSGVFVVENTTIELQRGSERQTFKIPGPLMADFIFKTRYTAAKDSTVQFFFYQPISHQWRQTDFFPCTVTCGGGYQLNSAECVDIRLKRVVPDHYCHYYPENVKPKPKLRECSMDPCPSSDGFKEIMPYDHFQPLPRWEHNPWTACSASCGGGMQRRSFVCVEESMHGEILQVEEWKCMYAPKPKVMQACNLFDCPKWIAMDWSQCTVTCGRGLRYRVVLCINHRGQHVGGCNPQLKLHIKEECIIPIPCYKPKEKGPVEAKLPWLKQAQELEETRMATEEPT</sequence>
<organism evidence="8 9">
    <name type="scientific">Pteropus vampyrus</name>
    <name type="common">Large flying fox</name>
    <dbReference type="NCBI Taxonomy" id="132908"/>
    <lineage>
        <taxon>Eukaryota</taxon>
        <taxon>Metazoa</taxon>
        <taxon>Chordata</taxon>
        <taxon>Craniata</taxon>
        <taxon>Vertebrata</taxon>
        <taxon>Euteleostomi</taxon>
        <taxon>Mammalia</taxon>
        <taxon>Eutheria</taxon>
        <taxon>Laurasiatheria</taxon>
        <taxon>Chiroptera</taxon>
        <taxon>Yinpterochiroptera</taxon>
        <taxon>Pteropodoidea</taxon>
        <taxon>Pteropodidae</taxon>
        <taxon>Pteropodinae</taxon>
        <taxon>Pteropus</taxon>
    </lineage>
</organism>
<reference evidence="9" key="1">
    <citation type="submission" date="2025-08" db="UniProtKB">
        <authorList>
            <consortium name="RefSeq"/>
        </authorList>
    </citation>
    <scope>IDENTIFICATION</scope>
    <source>
        <tissue evidence="9">Kidney</tissue>
    </source>
</reference>
<dbReference type="Gene3D" id="2.20.100.10">
    <property type="entry name" value="Thrombospondin type-1 (TSP1) repeat"/>
    <property type="match status" value="4"/>
</dbReference>
<dbReference type="FunFam" id="2.20.100.10:FF:000025">
    <property type="entry name" value="ADAMTS like 1"/>
    <property type="match status" value="1"/>
</dbReference>
<dbReference type="FunFam" id="2.20.100.10:FF:000009">
    <property type="entry name" value="ADAMTS-like protein 3 isoform A"/>
    <property type="match status" value="1"/>
</dbReference>
<evidence type="ECO:0000259" key="7">
    <source>
        <dbReference type="Pfam" id="PF19236"/>
    </source>
</evidence>
<feature type="domain" description="ADAMTS/ADAMTS-like cysteine-rich" evidence="7">
    <location>
        <begin position="87"/>
        <end position="167"/>
    </location>
</feature>
<dbReference type="Proteomes" id="UP000515202">
    <property type="component" value="Unplaced"/>
</dbReference>
<keyword evidence="3" id="KW-0732">Signal</keyword>
<evidence type="ECO:0000256" key="6">
    <source>
        <dbReference type="PIRSR" id="PIRSR613273-3"/>
    </source>
</evidence>
<evidence type="ECO:0000313" key="9">
    <source>
        <dbReference type="RefSeq" id="XP_023376741.1"/>
    </source>
</evidence>
<dbReference type="InterPro" id="IPR050439">
    <property type="entry name" value="ADAMTS_ADAMTS-like"/>
</dbReference>
<dbReference type="RefSeq" id="XP_023376741.1">
    <property type="nucleotide sequence ID" value="XM_023520973.1"/>
</dbReference>
<dbReference type="Pfam" id="PF00090">
    <property type="entry name" value="TSP_1"/>
    <property type="match status" value="1"/>
</dbReference>
<protein>
    <submittedName>
        <fullName evidence="9">ADAMTS-like protein 3 isoform X3</fullName>
    </submittedName>
</protein>
<dbReference type="InterPro" id="IPR000884">
    <property type="entry name" value="TSP1_rpt"/>
</dbReference>
<keyword evidence="2" id="KW-0964">Secreted</keyword>
<evidence type="ECO:0000256" key="5">
    <source>
        <dbReference type="ARBA" id="ARBA00023157"/>
    </source>
</evidence>
<dbReference type="InterPro" id="IPR013273">
    <property type="entry name" value="ADAMTS/ADAMTS-like"/>
</dbReference>